<dbReference type="RefSeq" id="XP_007686575.1">
    <property type="nucleotide sequence ID" value="XM_007688385.1"/>
</dbReference>
<evidence type="ECO:0000259" key="2">
    <source>
        <dbReference type="Pfam" id="PF03184"/>
    </source>
</evidence>
<accession>W6ZAR4</accession>
<feature type="region of interest" description="Disordered" evidence="1">
    <location>
        <begin position="396"/>
        <end position="472"/>
    </location>
</feature>
<dbReference type="InterPro" id="IPR050863">
    <property type="entry name" value="CenT-Element_Derived"/>
</dbReference>
<evidence type="ECO:0000313" key="4">
    <source>
        <dbReference type="Proteomes" id="UP000054032"/>
    </source>
</evidence>
<dbReference type="GO" id="GO:0003677">
    <property type="term" value="F:DNA binding"/>
    <property type="evidence" value="ECO:0007669"/>
    <property type="project" value="TreeGrafter"/>
</dbReference>
<dbReference type="HOGENOM" id="CLU_013929_6_2_1"/>
<organism evidence="3 4">
    <name type="scientific">Bipolaris oryzae ATCC 44560</name>
    <dbReference type="NCBI Taxonomy" id="930090"/>
    <lineage>
        <taxon>Eukaryota</taxon>
        <taxon>Fungi</taxon>
        <taxon>Dikarya</taxon>
        <taxon>Ascomycota</taxon>
        <taxon>Pezizomycotina</taxon>
        <taxon>Dothideomycetes</taxon>
        <taxon>Pleosporomycetidae</taxon>
        <taxon>Pleosporales</taxon>
        <taxon>Pleosporineae</taxon>
        <taxon>Pleosporaceae</taxon>
        <taxon>Bipolaris</taxon>
    </lineage>
</organism>
<feature type="domain" description="DDE-1" evidence="2">
    <location>
        <begin position="37"/>
        <end position="211"/>
    </location>
</feature>
<dbReference type="InterPro" id="IPR004875">
    <property type="entry name" value="DDE_SF_endonuclease_dom"/>
</dbReference>
<proteinExistence type="predicted"/>
<dbReference type="Pfam" id="PF03184">
    <property type="entry name" value="DDE_1"/>
    <property type="match status" value="1"/>
</dbReference>
<dbReference type="eggNOG" id="ENOG502RNFM">
    <property type="taxonomic scope" value="Eukaryota"/>
</dbReference>
<dbReference type="EMBL" id="KI963959">
    <property type="protein sequence ID" value="EUC46893.1"/>
    <property type="molecule type" value="Genomic_DNA"/>
</dbReference>
<dbReference type="PANTHER" id="PTHR19303:SF74">
    <property type="entry name" value="POGO TRANSPOSABLE ELEMENT WITH KRAB DOMAIN"/>
    <property type="match status" value="1"/>
</dbReference>
<feature type="compositionally biased region" description="Low complexity" evidence="1">
    <location>
        <begin position="450"/>
        <end position="459"/>
    </location>
</feature>
<dbReference type="Proteomes" id="UP000054032">
    <property type="component" value="Unassembled WGS sequence"/>
</dbReference>
<protein>
    <recommendedName>
        <fullName evidence="2">DDE-1 domain-containing protein</fullName>
    </recommendedName>
</protein>
<name>W6ZAR4_COCMI</name>
<dbReference type="AlphaFoldDB" id="W6ZAR4"/>
<dbReference type="GO" id="GO:0005634">
    <property type="term" value="C:nucleus"/>
    <property type="evidence" value="ECO:0007669"/>
    <property type="project" value="TreeGrafter"/>
</dbReference>
<gene>
    <name evidence="3" type="ORF">COCMIDRAFT_91524</name>
</gene>
<dbReference type="KEGG" id="bor:COCMIDRAFT_91524"/>
<dbReference type="PANTHER" id="PTHR19303">
    <property type="entry name" value="TRANSPOSON"/>
    <property type="match status" value="1"/>
</dbReference>
<reference evidence="3 4" key="1">
    <citation type="journal article" date="2013" name="PLoS Genet.">
        <title>Comparative genome structure, secondary metabolite, and effector coding capacity across Cochliobolus pathogens.</title>
        <authorList>
            <person name="Condon B.J."/>
            <person name="Leng Y."/>
            <person name="Wu D."/>
            <person name="Bushley K.E."/>
            <person name="Ohm R.A."/>
            <person name="Otillar R."/>
            <person name="Martin J."/>
            <person name="Schackwitz W."/>
            <person name="Grimwood J."/>
            <person name="MohdZainudin N."/>
            <person name="Xue C."/>
            <person name="Wang R."/>
            <person name="Manning V.A."/>
            <person name="Dhillon B."/>
            <person name="Tu Z.J."/>
            <person name="Steffenson B.J."/>
            <person name="Salamov A."/>
            <person name="Sun H."/>
            <person name="Lowry S."/>
            <person name="LaButti K."/>
            <person name="Han J."/>
            <person name="Copeland A."/>
            <person name="Lindquist E."/>
            <person name="Barry K."/>
            <person name="Schmutz J."/>
            <person name="Baker S.E."/>
            <person name="Ciuffetti L.M."/>
            <person name="Grigoriev I.V."/>
            <person name="Zhong S."/>
            <person name="Turgeon B.G."/>
        </authorList>
    </citation>
    <scope>NUCLEOTIDE SEQUENCE [LARGE SCALE GENOMIC DNA]</scope>
    <source>
        <strain evidence="3 4">ATCC 44560</strain>
    </source>
</reference>
<keyword evidence="4" id="KW-1185">Reference proteome</keyword>
<evidence type="ECO:0000313" key="3">
    <source>
        <dbReference type="EMBL" id="EUC46893.1"/>
    </source>
</evidence>
<evidence type="ECO:0000256" key="1">
    <source>
        <dbReference type="SAM" id="MobiDB-lite"/>
    </source>
</evidence>
<dbReference type="GeneID" id="19127897"/>
<sequence>MDEKGFLLSRISPSKRIFSRELWDRKKVRQSLQDGSRDWTTIISCICADRSSVDPTIIYEGAAGLHTEWLRDLEVGKHQVFCCSSLSGWSNNELALAWVEQVFDRLTKEKAKRDYRMLIVDGHGTHLTPSFIDYCYAHRIILAVLPPHATHSLQPLDVGVYSPLAAAYSSQLTNLIHGNQGLINMQKSDFLRLFWAAYTSTFTTDNILASFRATGIHPRNPDVVIKRFKTPPPRDDTDTWIGEAGDGDSWRDLSKLFDAAVSDTSKNAAKQLKQALHSLQVQNELLHHEIDELRGSITTKKHRKTDRKLLDLQQHEEYHSSAVIWSPRSVREARAREAAEQQQEHKKKLQKKHQREERAAAATYKKQMAQAAREHRQMAKVVREEQRAAKAAELAAARAEKARHRAATTLQKSRDRQSIAKRKASSIQNTKKLKRRRVVEAESGGGDASPAAKPPTKTTTRGRSVRLPSKFQ</sequence>
<dbReference type="OrthoDB" id="3695345at2759"/>
<feature type="compositionally biased region" description="Basic and acidic residues" evidence="1">
    <location>
        <begin position="334"/>
        <end position="344"/>
    </location>
</feature>
<feature type="region of interest" description="Disordered" evidence="1">
    <location>
        <begin position="334"/>
        <end position="367"/>
    </location>
</feature>